<dbReference type="SFLD" id="SFLDS00019">
    <property type="entry name" value="Glutathione_Transferase_(cytos"/>
    <property type="match status" value="1"/>
</dbReference>
<reference evidence="3" key="2">
    <citation type="submission" date="2011-02" db="EMBL/GenBank/DDBJ databases">
        <authorList>
            <person name="MacLean D."/>
        </authorList>
    </citation>
    <scope>NUCLEOTIDE SEQUENCE</scope>
</reference>
<dbReference type="InterPro" id="IPR010987">
    <property type="entry name" value="Glutathione-S-Trfase_C-like"/>
</dbReference>
<dbReference type="Pfam" id="PF02798">
    <property type="entry name" value="GST_N"/>
    <property type="match status" value="1"/>
</dbReference>
<dbReference type="SUPFAM" id="SSF52833">
    <property type="entry name" value="Thioredoxin-like"/>
    <property type="match status" value="1"/>
</dbReference>
<dbReference type="PROSITE" id="PS50405">
    <property type="entry name" value="GST_CTER"/>
    <property type="match status" value="1"/>
</dbReference>
<sequence>MSTIKLTYFDAEARAALIRICFAYGKVPFEDKRLTPQEFGALKPTLPLGQVPVMHIDNATYSQSMAMARYAANLSGIYPTDALQVLRVESILGCYDEIVNAVVEILFFIPDEAAKAAKTSELTEKKVPQVFSYVEGLVSGKFVLGDKISVADIAILCMVDYYLVAMKGFDVSKYSKIASVIKNVKAEPSIAAYFSK</sequence>
<dbReference type="CDD" id="cd03039">
    <property type="entry name" value="GST_N_Sigma_like"/>
    <property type="match status" value="1"/>
</dbReference>
<dbReference type="GO" id="GO:0004364">
    <property type="term" value="F:glutathione transferase activity"/>
    <property type="evidence" value="ECO:0007669"/>
    <property type="project" value="TreeGrafter"/>
</dbReference>
<dbReference type="Pfam" id="PF14497">
    <property type="entry name" value="GST_C_3"/>
    <property type="match status" value="1"/>
</dbReference>
<dbReference type="SFLD" id="SFLDG00363">
    <property type="entry name" value="AMPS_(cytGST):_Alpha-__Mu-__Pi"/>
    <property type="match status" value="1"/>
</dbReference>
<accession>F0W3K9</accession>
<dbReference type="SUPFAM" id="SSF47616">
    <property type="entry name" value="GST C-terminal domain-like"/>
    <property type="match status" value="1"/>
</dbReference>
<dbReference type="InterPro" id="IPR004046">
    <property type="entry name" value="GST_C"/>
</dbReference>
<dbReference type="HOGENOM" id="CLU_039475_1_2_1"/>
<dbReference type="EMBL" id="FR824058">
    <property type="protein sequence ID" value="CCA15652.1"/>
    <property type="molecule type" value="Genomic_DNA"/>
</dbReference>
<proteinExistence type="predicted"/>
<evidence type="ECO:0000259" key="1">
    <source>
        <dbReference type="PROSITE" id="PS50404"/>
    </source>
</evidence>
<dbReference type="InterPro" id="IPR036249">
    <property type="entry name" value="Thioredoxin-like_sf"/>
</dbReference>
<dbReference type="CDD" id="cd03192">
    <property type="entry name" value="GST_C_Sigma_like"/>
    <property type="match status" value="1"/>
</dbReference>
<reference evidence="3" key="1">
    <citation type="journal article" date="2011" name="PLoS Biol.">
        <title>Gene gain and loss during evolution of obligate parasitism in the white rust pathogen of Arabidopsis thaliana.</title>
        <authorList>
            <person name="Kemen E."/>
            <person name="Gardiner A."/>
            <person name="Schultz-Larsen T."/>
            <person name="Kemen A.C."/>
            <person name="Balmuth A.L."/>
            <person name="Robert-Seilaniantz A."/>
            <person name="Bailey K."/>
            <person name="Holub E."/>
            <person name="Studholme D.J."/>
            <person name="Maclean D."/>
            <person name="Jones J.D."/>
        </authorList>
    </citation>
    <scope>NUCLEOTIDE SEQUENCE</scope>
</reference>
<protein>
    <submittedName>
        <fullName evidence="3">Glutathione Stransferase putative</fullName>
    </submittedName>
</protein>
<dbReference type="InterPro" id="IPR040079">
    <property type="entry name" value="Glutathione_S-Trfase"/>
</dbReference>
<dbReference type="Gene3D" id="1.20.1050.10">
    <property type="match status" value="1"/>
</dbReference>
<name>F0W3K9_9STRA</name>
<dbReference type="AlphaFoldDB" id="F0W3K9"/>
<dbReference type="InterPro" id="IPR036282">
    <property type="entry name" value="Glutathione-S-Trfase_C_sf"/>
</dbReference>
<feature type="domain" description="GST C-terminal" evidence="2">
    <location>
        <begin position="81"/>
        <end position="196"/>
    </location>
</feature>
<keyword evidence="3" id="KW-0808">Transferase</keyword>
<evidence type="ECO:0000313" key="4">
    <source>
        <dbReference type="EMBL" id="CCA16286.1"/>
    </source>
</evidence>
<dbReference type="GO" id="GO:0006749">
    <property type="term" value="P:glutathione metabolic process"/>
    <property type="evidence" value="ECO:0007669"/>
    <property type="project" value="TreeGrafter"/>
</dbReference>
<dbReference type="SFLD" id="SFLDG01205">
    <property type="entry name" value="AMPS.1"/>
    <property type="match status" value="1"/>
</dbReference>
<evidence type="ECO:0000313" key="3">
    <source>
        <dbReference type="EMBL" id="CCA15652.1"/>
    </source>
</evidence>
<dbReference type="InterPro" id="IPR050213">
    <property type="entry name" value="GST_superfamily"/>
</dbReference>
<dbReference type="EMBL" id="FR824065">
    <property type="protein sequence ID" value="CCA16286.1"/>
    <property type="molecule type" value="Genomic_DNA"/>
</dbReference>
<organism evidence="3">
    <name type="scientific">Albugo laibachii Nc14</name>
    <dbReference type="NCBI Taxonomy" id="890382"/>
    <lineage>
        <taxon>Eukaryota</taxon>
        <taxon>Sar</taxon>
        <taxon>Stramenopiles</taxon>
        <taxon>Oomycota</taxon>
        <taxon>Peronosporomycetes</taxon>
        <taxon>Albuginales</taxon>
        <taxon>Albuginaceae</taxon>
        <taxon>Albugo</taxon>
    </lineage>
</organism>
<evidence type="ECO:0000259" key="2">
    <source>
        <dbReference type="PROSITE" id="PS50405"/>
    </source>
</evidence>
<gene>
    <name evidence="3" type="primary">AlNc14C13G1571</name>
    <name evidence="4" type="synonym">AlNc14C20G2061</name>
    <name evidence="3" type="ORF">ALNC14_017950</name>
    <name evidence="4" type="ORF">ALNC14_024290</name>
</gene>
<dbReference type="InterPro" id="IPR004045">
    <property type="entry name" value="Glutathione_S-Trfase_N"/>
</dbReference>
<dbReference type="Gene3D" id="3.40.30.10">
    <property type="entry name" value="Glutaredoxin"/>
    <property type="match status" value="1"/>
</dbReference>
<dbReference type="PANTHER" id="PTHR11571">
    <property type="entry name" value="GLUTATHIONE S-TRANSFERASE"/>
    <property type="match status" value="1"/>
</dbReference>
<dbReference type="PROSITE" id="PS50404">
    <property type="entry name" value="GST_NTER"/>
    <property type="match status" value="1"/>
</dbReference>
<feature type="domain" description="GST N-terminal" evidence="1">
    <location>
        <begin position="2"/>
        <end position="79"/>
    </location>
</feature>